<dbReference type="InterPro" id="IPR029063">
    <property type="entry name" value="SAM-dependent_MTases_sf"/>
</dbReference>
<reference evidence="5 6" key="1">
    <citation type="submission" date="2019-08" db="EMBL/GenBank/DDBJ databases">
        <title>In-depth cultivation of the pig gut microbiome towards novel bacterial diversity and tailored functional studies.</title>
        <authorList>
            <person name="Wylensek D."/>
            <person name="Hitch T.C.A."/>
            <person name="Clavel T."/>
        </authorList>
    </citation>
    <scope>NUCLEOTIDE SEQUENCE [LARGE SCALE GENOMIC DNA]</scope>
    <source>
        <strain evidence="5 6">BSM-380-WT-5A</strain>
    </source>
</reference>
<comment type="similarity">
    <text evidence="4">Belongs to the class I-like SAM-binding methyltransferase superfamily. RNA M5U methyltransferase family.</text>
</comment>
<evidence type="ECO:0000256" key="2">
    <source>
        <dbReference type="ARBA" id="ARBA00022679"/>
    </source>
</evidence>
<feature type="active site" description="Nucleophile" evidence="4">
    <location>
        <position position="3"/>
    </location>
</feature>
<dbReference type="PROSITE" id="PS51687">
    <property type="entry name" value="SAM_MT_RNA_M5U"/>
    <property type="match status" value="1"/>
</dbReference>
<dbReference type="GO" id="GO:0070041">
    <property type="term" value="F:rRNA (uridine-C5-)-methyltransferase activity"/>
    <property type="evidence" value="ECO:0007669"/>
    <property type="project" value="TreeGrafter"/>
</dbReference>
<dbReference type="GO" id="GO:0070475">
    <property type="term" value="P:rRNA base methylation"/>
    <property type="evidence" value="ECO:0007669"/>
    <property type="project" value="TreeGrafter"/>
</dbReference>
<organism evidence="5 6">
    <name type="scientific">Oliverpabstia intestinalis</name>
    <dbReference type="NCBI Taxonomy" id="2606633"/>
    <lineage>
        <taxon>Bacteria</taxon>
        <taxon>Bacillati</taxon>
        <taxon>Bacillota</taxon>
        <taxon>Clostridia</taxon>
        <taxon>Lachnospirales</taxon>
        <taxon>Lachnospiraceae</taxon>
        <taxon>Oliverpabstia</taxon>
    </lineage>
</organism>
<dbReference type="PANTHER" id="PTHR11061:SF30">
    <property type="entry name" value="TRNA (URACIL(54)-C(5))-METHYLTRANSFERASE"/>
    <property type="match status" value="1"/>
</dbReference>
<dbReference type="AlphaFoldDB" id="A0A7X2TK52"/>
<evidence type="ECO:0000313" key="6">
    <source>
        <dbReference type="Proteomes" id="UP000440513"/>
    </source>
</evidence>
<dbReference type="PANTHER" id="PTHR11061">
    <property type="entry name" value="RNA M5U METHYLTRANSFERASE"/>
    <property type="match status" value="1"/>
</dbReference>
<comment type="caution">
    <text evidence="5">The sequence shown here is derived from an EMBL/GenBank/DDBJ whole genome shotgun (WGS) entry which is preliminary data.</text>
</comment>
<evidence type="ECO:0000313" key="5">
    <source>
        <dbReference type="EMBL" id="MST66083.1"/>
    </source>
</evidence>
<name>A0A7X2TK52_9FIRM</name>
<dbReference type="InterPro" id="IPR010280">
    <property type="entry name" value="U5_MeTrfase_fam"/>
</dbReference>
<dbReference type="Proteomes" id="UP000440513">
    <property type="component" value="Unassembled WGS sequence"/>
</dbReference>
<accession>A0A7X2TK52</accession>
<evidence type="ECO:0000256" key="3">
    <source>
        <dbReference type="ARBA" id="ARBA00022691"/>
    </source>
</evidence>
<protein>
    <recommendedName>
        <fullName evidence="7">23S rRNA methyltransferase</fullName>
    </recommendedName>
</protein>
<keyword evidence="6" id="KW-1185">Reference proteome</keyword>
<sequence length="140" mass="15971">MSCDSATLARDLKYLCGHGYELKKATAADMFPQTVHVETVCLLSKFHEAKHHVNVTVDMDEMDLTSAESKATYEEIKKYVAVHNDGMKVSNLYIAQVQAKYGIIERENYNLPKSEDTKHPQCPKEKEDAIVDALRFFRMI</sequence>
<evidence type="ECO:0000256" key="1">
    <source>
        <dbReference type="ARBA" id="ARBA00022603"/>
    </source>
</evidence>
<evidence type="ECO:0008006" key="7">
    <source>
        <dbReference type="Google" id="ProtNLM"/>
    </source>
</evidence>
<gene>
    <name evidence="5" type="ORF">FYJ57_04915</name>
</gene>
<comment type="caution">
    <text evidence="4">Lacks conserved residue(s) required for the propagation of feature annotation.</text>
</comment>
<proteinExistence type="inferred from homology"/>
<keyword evidence="3 4" id="KW-0949">S-adenosyl-L-methionine</keyword>
<keyword evidence="2 4" id="KW-0808">Transferase</keyword>
<keyword evidence="1 4" id="KW-0489">Methyltransferase</keyword>
<dbReference type="Gene3D" id="3.40.50.150">
    <property type="entry name" value="Vaccinia Virus protein VP39"/>
    <property type="match status" value="1"/>
</dbReference>
<dbReference type="EMBL" id="VUMS01000007">
    <property type="protein sequence ID" value="MST66083.1"/>
    <property type="molecule type" value="Genomic_DNA"/>
</dbReference>
<evidence type="ECO:0000256" key="4">
    <source>
        <dbReference type="PROSITE-ProRule" id="PRU01024"/>
    </source>
</evidence>